<evidence type="ECO:0000313" key="2">
    <source>
        <dbReference type="Proteomes" id="UP000663505"/>
    </source>
</evidence>
<dbReference type="EMBL" id="CP071182">
    <property type="protein sequence ID" value="QSO46234.1"/>
    <property type="molecule type" value="Genomic_DNA"/>
</dbReference>
<dbReference type="AlphaFoldDB" id="A0A9X7Z4S5"/>
<dbReference type="Proteomes" id="UP000663505">
    <property type="component" value="Chromosome"/>
</dbReference>
<evidence type="ECO:0000313" key="1">
    <source>
        <dbReference type="EMBL" id="QSO46234.1"/>
    </source>
</evidence>
<reference evidence="1 2" key="1">
    <citation type="submission" date="2021-02" db="EMBL/GenBank/DDBJ databases">
        <title>Alicyclobacillus curvatus sp. nov. and Alicyclobacillus mengziensis sp. nov., two acidophilic bacteria isolated from acid mine drainage.</title>
        <authorList>
            <person name="Huang Y."/>
        </authorList>
    </citation>
    <scope>NUCLEOTIDE SEQUENCE [LARGE SCALE GENOMIC DNA]</scope>
    <source>
        <strain evidence="1 2">S30H14</strain>
    </source>
</reference>
<dbReference type="InterPro" id="IPR025716">
    <property type="entry name" value="Post-transcriptional_regulator"/>
</dbReference>
<dbReference type="KEGG" id="afx:JZ786_17225"/>
<proteinExistence type="predicted"/>
<protein>
    <recommendedName>
        <fullName evidence="3">Post-transcriptional regulator</fullName>
    </recommendedName>
</protein>
<name>A0A9X7Z4S5_9BACL</name>
<organism evidence="1 2">
    <name type="scientific">Alicyclobacillus mengziensis</name>
    <dbReference type="NCBI Taxonomy" id="2931921"/>
    <lineage>
        <taxon>Bacteria</taxon>
        <taxon>Bacillati</taxon>
        <taxon>Bacillota</taxon>
        <taxon>Bacilli</taxon>
        <taxon>Bacillales</taxon>
        <taxon>Alicyclobacillaceae</taxon>
        <taxon>Alicyclobacillus</taxon>
    </lineage>
</organism>
<dbReference type="Pfam" id="PF13797">
    <property type="entry name" value="Post_transc_reg"/>
    <property type="match status" value="1"/>
</dbReference>
<accession>A0A9X7Z4S5</accession>
<keyword evidence="2" id="KW-1185">Reference proteome</keyword>
<sequence>MGEDSVDAEVIEPWEGYTAEIQKLCQVKAEEFHLLGYEEVRPQEIWECVTSSFKGQRRLHDVVAAVLGLQVGKFMNWMTMRAYRGTLGEDVFSS</sequence>
<evidence type="ECO:0008006" key="3">
    <source>
        <dbReference type="Google" id="ProtNLM"/>
    </source>
</evidence>
<gene>
    <name evidence="1" type="ORF">JZ786_17225</name>
</gene>